<evidence type="ECO:0000256" key="1">
    <source>
        <dbReference type="SAM" id="Coils"/>
    </source>
</evidence>
<reference evidence="3 4" key="1">
    <citation type="journal article" date="2018" name="BMC Genomics">
        <title>Genomic comparison of Trypanosoma conorhini and Trypanosoma rangeli to Trypanosoma cruzi strains of high and low virulence.</title>
        <authorList>
            <person name="Bradwell K.R."/>
            <person name="Koparde V.N."/>
            <person name="Matveyev A.V."/>
            <person name="Serrano M.G."/>
            <person name="Alves J.M."/>
            <person name="Parikh H."/>
            <person name="Huang B."/>
            <person name="Lee V."/>
            <person name="Espinosa-Alvarez O."/>
            <person name="Ortiz P.A."/>
            <person name="Costa-Martins A.G."/>
            <person name="Teixeira M.M."/>
            <person name="Buck G.A."/>
        </authorList>
    </citation>
    <scope>NUCLEOTIDE SEQUENCE [LARGE SCALE GENOMIC DNA]</scope>
    <source>
        <strain evidence="3 4">AM80</strain>
    </source>
</reference>
<sequence>MQRGRDGPRRRMKRPQSTPSGGHRLQWSVDALQRRNDDLRAQLREARRGAQEREALRLHNEELQSQLGEARRAAEALEVARRCGKDRQREVDELRRSEKRLKDTCEASRARADALAQKLRAAEGEISAARTREELVNRRHALSYLR</sequence>
<evidence type="ECO:0000313" key="3">
    <source>
        <dbReference type="EMBL" id="RNF01735.1"/>
    </source>
</evidence>
<proteinExistence type="predicted"/>
<dbReference type="Proteomes" id="UP000283634">
    <property type="component" value="Unassembled WGS sequence"/>
</dbReference>
<protein>
    <submittedName>
        <fullName evidence="3">Antigenic protein</fullName>
    </submittedName>
</protein>
<dbReference type="EMBL" id="MKGL01000261">
    <property type="protein sequence ID" value="RNF01735.1"/>
    <property type="molecule type" value="Genomic_DNA"/>
</dbReference>
<name>A0A3R7NF25_TRYRA</name>
<evidence type="ECO:0000313" key="4">
    <source>
        <dbReference type="Proteomes" id="UP000283634"/>
    </source>
</evidence>
<organism evidence="3 4">
    <name type="scientific">Trypanosoma rangeli</name>
    <dbReference type="NCBI Taxonomy" id="5698"/>
    <lineage>
        <taxon>Eukaryota</taxon>
        <taxon>Discoba</taxon>
        <taxon>Euglenozoa</taxon>
        <taxon>Kinetoplastea</taxon>
        <taxon>Metakinetoplastina</taxon>
        <taxon>Trypanosomatida</taxon>
        <taxon>Trypanosomatidae</taxon>
        <taxon>Trypanosoma</taxon>
        <taxon>Herpetosoma</taxon>
    </lineage>
</organism>
<feature type="coiled-coil region" evidence="1">
    <location>
        <begin position="29"/>
        <end position="132"/>
    </location>
</feature>
<keyword evidence="4" id="KW-1185">Reference proteome</keyword>
<evidence type="ECO:0000256" key="2">
    <source>
        <dbReference type="SAM" id="MobiDB-lite"/>
    </source>
</evidence>
<dbReference type="RefSeq" id="XP_029236509.1">
    <property type="nucleotide sequence ID" value="XM_029383684.1"/>
</dbReference>
<accession>A0A3R7NF25</accession>
<keyword evidence="1" id="KW-0175">Coiled coil</keyword>
<dbReference type="GeneID" id="40330794"/>
<feature type="region of interest" description="Disordered" evidence="2">
    <location>
        <begin position="1"/>
        <end position="29"/>
    </location>
</feature>
<gene>
    <name evidence="3" type="ORF">TraAM80_06861</name>
</gene>
<dbReference type="AlphaFoldDB" id="A0A3R7NF25"/>
<comment type="caution">
    <text evidence="3">The sequence shown here is derived from an EMBL/GenBank/DDBJ whole genome shotgun (WGS) entry which is preliminary data.</text>
</comment>